<keyword evidence="3" id="KW-0597">Phosphoprotein</keyword>
<dbReference type="PANTHER" id="PTHR42878">
    <property type="entry name" value="TWO-COMPONENT HISTIDINE KINASE"/>
    <property type="match status" value="1"/>
</dbReference>
<accession>A0ABW0JF81</accession>
<dbReference type="InterPro" id="IPR003594">
    <property type="entry name" value="HATPase_dom"/>
</dbReference>
<feature type="transmembrane region" description="Helical" evidence="9">
    <location>
        <begin position="309"/>
        <end position="328"/>
    </location>
</feature>
<dbReference type="Gene3D" id="3.30.565.10">
    <property type="entry name" value="Histidine kinase-like ATPase, C-terminal domain"/>
    <property type="match status" value="1"/>
</dbReference>
<dbReference type="InterPro" id="IPR004358">
    <property type="entry name" value="Sig_transdc_His_kin-like_C"/>
</dbReference>
<name>A0ABW0JF81_9BURK</name>
<feature type="transmembrane region" description="Helical" evidence="9">
    <location>
        <begin position="21"/>
        <end position="41"/>
    </location>
</feature>
<dbReference type="SMART" id="SM00388">
    <property type="entry name" value="HisKA"/>
    <property type="match status" value="1"/>
</dbReference>
<evidence type="ECO:0000256" key="9">
    <source>
        <dbReference type="SAM" id="Phobius"/>
    </source>
</evidence>
<dbReference type="SUPFAM" id="SSF55874">
    <property type="entry name" value="ATPase domain of HSP90 chaperone/DNA topoisomerase II/histidine kinase"/>
    <property type="match status" value="1"/>
</dbReference>
<dbReference type="InterPro" id="IPR036890">
    <property type="entry name" value="HATPase_C_sf"/>
</dbReference>
<feature type="transmembrane region" description="Helical" evidence="9">
    <location>
        <begin position="358"/>
        <end position="375"/>
    </location>
</feature>
<comment type="catalytic activity">
    <reaction evidence="1">
        <text>ATP + protein L-histidine = ADP + protein N-phospho-L-histidine.</text>
        <dbReference type="EC" id="2.7.13.3"/>
    </reaction>
</comment>
<dbReference type="InterPro" id="IPR007890">
    <property type="entry name" value="CHASE2"/>
</dbReference>
<organism evidence="11 12">
    <name type="scientific">Paraburkholderia denitrificans</name>
    <dbReference type="NCBI Taxonomy" id="694025"/>
    <lineage>
        <taxon>Bacteria</taxon>
        <taxon>Pseudomonadati</taxon>
        <taxon>Pseudomonadota</taxon>
        <taxon>Betaproteobacteria</taxon>
        <taxon>Burkholderiales</taxon>
        <taxon>Burkholderiaceae</taxon>
        <taxon>Paraburkholderia</taxon>
    </lineage>
</organism>
<keyword evidence="12" id="KW-1185">Reference proteome</keyword>
<feature type="transmembrane region" description="Helical" evidence="9">
    <location>
        <begin position="333"/>
        <end position="352"/>
    </location>
</feature>
<keyword evidence="8" id="KW-0902">Two-component regulatory system</keyword>
<dbReference type="PROSITE" id="PS50109">
    <property type="entry name" value="HIS_KIN"/>
    <property type="match status" value="1"/>
</dbReference>
<dbReference type="SMART" id="SM00387">
    <property type="entry name" value="HATPase_c"/>
    <property type="match status" value="1"/>
</dbReference>
<keyword evidence="6" id="KW-0418">Kinase</keyword>
<keyword evidence="4" id="KW-0808">Transferase</keyword>
<keyword evidence="9" id="KW-0812">Transmembrane</keyword>
<dbReference type="CDD" id="cd00082">
    <property type="entry name" value="HisKA"/>
    <property type="match status" value="1"/>
</dbReference>
<dbReference type="PANTHER" id="PTHR42878:SF7">
    <property type="entry name" value="SENSOR HISTIDINE KINASE GLRK"/>
    <property type="match status" value="1"/>
</dbReference>
<dbReference type="CDD" id="cd00075">
    <property type="entry name" value="HATPase"/>
    <property type="match status" value="1"/>
</dbReference>
<dbReference type="Proteomes" id="UP001596103">
    <property type="component" value="Unassembled WGS sequence"/>
</dbReference>
<dbReference type="InterPro" id="IPR017181">
    <property type="entry name" value="Sig_transdc_His_kin_CHASE2"/>
</dbReference>
<dbReference type="PIRSF" id="PIRSF037347">
    <property type="entry name" value="STHK_CHASE2_PAS_prd"/>
    <property type="match status" value="1"/>
</dbReference>
<keyword evidence="9" id="KW-1133">Transmembrane helix</keyword>
<dbReference type="InterPro" id="IPR050351">
    <property type="entry name" value="BphY/WalK/GraS-like"/>
</dbReference>
<evidence type="ECO:0000256" key="3">
    <source>
        <dbReference type="ARBA" id="ARBA00022553"/>
    </source>
</evidence>
<evidence type="ECO:0000259" key="10">
    <source>
        <dbReference type="PROSITE" id="PS50109"/>
    </source>
</evidence>
<reference evidence="12" key="1">
    <citation type="journal article" date="2019" name="Int. J. Syst. Evol. Microbiol.">
        <title>The Global Catalogue of Microorganisms (GCM) 10K type strain sequencing project: providing services to taxonomists for standard genome sequencing and annotation.</title>
        <authorList>
            <consortium name="The Broad Institute Genomics Platform"/>
            <consortium name="The Broad Institute Genome Sequencing Center for Infectious Disease"/>
            <person name="Wu L."/>
            <person name="Ma J."/>
        </authorList>
    </citation>
    <scope>NUCLEOTIDE SEQUENCE [LARGE SCALE GENOMIC DNA]</scope>
    <source>
        <strain evidence="12">CCUG 56042</strain>
    </source>
</reference>
<keyword evidence="7" id="KW-0067">ATP-binding</keyword>
<dbReference type="RefSeq" id="WP_377715103.1">
    <property type="nucleotide sequence ID" value="NZ_JBHSMP010000038.1"/>
</dbReference>
<comment type="caution">
    <text evidence="11">The sequence shown here is derived from an EMBL/GenBank/DDBJ whole genome shotgun (WGS) entry which is preliminary data.</text>
</comment>
<dbReference type="Pfam" id="PF02518">
    <property type="entry name" value="HATPase_c"/>
    <property type="match status" value="1"/>
</dbReference>
<evidence type="ECO:0000256" key="6">
    <source>
        <dbReference type="ARBA" id="ARBA00022777"/>
    </source>
</evidence>
<dbReference type="InterPro" id="IPR005467">
    <property type="entry name" value="His_kinase_dom"/>
</dbReference>
<evidence type="ECO:0000313" key="11">
    <source>
        <dbReference type="EMBL" id="MFC5431683.1"/>
    </source>
</evidence>
<dbReference type="SMART" id="SM01080">
    <property type="entry name" value="CHASE2"/>
    <property type="match status" value="1"/>
</dbReference>
<dbReference type="Pfam" id="PF05226">
    <property type="entry name" value="CHASE2"/>
    <property type="match status" value="1"/>
</dbReference>
<evidence type="ECO:0000256" key="1">
    <source>
        <dbReference type="ARBA" id="ARBA00000085"/>
    </source>
</evidence>
<dbReference type="PRINTS" id="PR00344">
    <property type="entry name" value="BCTRLSENSOR"/>
</dbReference>
<sequence>MRVKPPARLGRSFRRRFLSEWAGVGCAGVLIVILSIVWQWTAGADQFVYDRFLAGRAPSMSSDIAIVEIDDASIAALGRWPWPRSIHARLAEQLDQAGVAAIVYDVPFTEPSPDDDSFAKALAARPAYLPIVLGFSDEAGAREVVLPVAPLANAAAGLGHVNFEVDSDGIVRSVALFEGDAHQHWPQLMVPAWRAARGGEITLSGGAPQTIRGEALARAGRQTRFLVPFSAHAQIHRRVSFSDVLDGHVPAEWLRDRVALVGVTASGVQDRFATPVSGMLGPLPGVHIHANVLDTLLNGTAIEPVSRPWALLASLVPLSLLLAGFLVLSPWRALLLSVALGVASLAASAALLDGAHMWLSPVPAVAALIFVYPMWNWRRLEMTMAYLRKALCRLADEPYLLPEAPAPVREYAGDALARQMARMAQTAQRLQDMGRFVWDSLDSVPQPILVADVRGVVLIANQSARGALERLGVCPAEGRSMADVFSEFSLVKSIDPNPATLAFARAHWPAPLNPVCAKFAALMERGVQVRSPDGHDYLVRYAQRTTAQGESAGWIAGLAEVTALHEAERQREDALQLLSHDMRSPQASIVALVETERQRGTLDANPLRDVMDRIERSARRSLALADDFVQLARAESKTYALEPTSFAELLIDASDEVWPQARARRIRIDTVFEDYAGDEGGLINADRSLMTRALVNILDNAVKYSPPDTRIVCAIRVVKSIPPRVFCSIRDEGYGISREDQADLFAPFRRFHAAQQPEARGTGLGLALVKTVVTRHGGHVYVKSDPGEGTTFTLALPAYATLDDRSRLDKDGELIDEPENGFDLATRL</sequence>
<dbReference type="EMBL" id="JBHSMP010000038">
    <property type="protein sequence ID" value="MFC5431683.1"/>
    <property type="molecule type" value="Genomic_DNA"/>
</dbReference>
<dbReference type="EC" id="2.7.13.3" evidence="2"/>
<gene>
    <name evidence="11" type="ORF">ACFPTO_23210</name>
</gene>
<keyword evidence="5" id="KW-0547">Nucleotide-binding</keyword>
<dbReference type="InterPro" id="IPR003661">
    <property type="entry name" value="HisK_dim/P_dom"/>
</dbReference>
<evidence type="ECO:0000313" key="12">
    <source>
        <dbReference type="Proteomes" id="UP001596103"/>
    </source>
</evidence>
<feature type="domain" description="Histidine kinase" evidence="10">
    <location>
        <begin position="577"/>
        <end position="800"/>
    </location>
</feature>
<evidence type="ECO:0000256" key="8">
    <source>
        <dbReference type="ARBA" id="ARBA00023012"/>
    </source>
</evidence>
<evidence type="ECO:0000256" key="7">
    <source>
        <dbReference type="ARBA" id="ARBA00022840"/>
    </source>
</evidence>
<evidence type="ECO:0000256" key="4">
    <source>
        <dbReference type="ARBA" id="ARBA00022679"/>
    </source>
</evidence>
<evidence type="ECO:0000256" key="5">
    <source>
        <dbReference type="ARBA" id="ARBA00022741"/>
    </source>
</evidence>
<dbReference type="SUPFAM" id="SSF47384">
    <property type="entry name" value="Homodimeric domain of signal transducing histidine kinase"/>
    <property type="match status" value="1"/>
</dbReference>
<keyword evidence="9" id="KW-0472">Membrane</keyword>
<dbReference type="Gene3D" id="3.30.450.20">
    <property type="entry name" value="PAS domain"/>
    <property type="match status" value="1"/>
</dbReference>
<dbReference type="InterPro" id="IPR036097">
    <property type="entry name" value="HisK_dim/P_sf"/>
</dbReference>
<protein>
    <recommendedName>
        <fullName evidence="2">histidine kinase</fullName>
        <ecNumber evidence="2">2.7.13.3</ecNumber>
    </recommendedName>
</protein>
<proteinExistence type="predicted"/>
<evidence type="ECO:0000256" key="2">
    <source>
        <dbReference type="ARBA" id="ARBA00012438"/>
    </source>
</evidence>
<dbReference type="Gene3D" id="1.10.287.130">
    <property type="match status" value="1"/>
</dbReference>